<comment type="subcellular location">
    <subcellularLocation>
        <location evidence="1">Cell membrane</location>
        <topology evidence="1">Multi-pass membrane protein</topology>
    </subcellularLocation>
</comment>
<feature type="transmembrane region" description="Helical" evidence="6">
    <location>
        <begin position="160"/>
        <end position="186"/>
    </location>
</feature>
<dbReference type="AlphaFoldDB" id="A0A916IQX0"/>
<organism evidence="8 9">
    <name type="scientific">Cupriavidus yeoncheonensis</name>
    <dbReference type="NCBI Taxonomy" id="1462994"/>
    <lineage>
        <taxon>Bacteria</taxon>
        <taxon>Pseudomonadati</taxon>
        <taxon>Pseudomonadota</taxon>
        <taxon>Betaproteobacteria</taxon>
        <taxon>Burkholderiales</taxon>
        <taxon>Burkholderiaceae</taxon>
        <taxon>Cupriavidus</taxon>
    </lineage>
</organism>
<name>A0A916IQX0_9BURK</name>
<dbReference type="InterPro" id="IPR000014">
    <property type="entry name" value="PAS"/>
</dbReference>
<keyword evidence="2" id="KW-1003">Cell membrane</keyword>
<evidence type="ECO:0000313" key="9">
    <source>
        <dbReference type="Proteomes" id="UP000672934"/>
    </source>
</evidence>
<dbReference type="SUPFAM" id="SSF55785">
    <property type="entry name" value="PYP-like sensor domain (PAS domain)"/>
    <property type="match status" value="1"/>
</dbReference>
<reference evidence="8" key="1">
    <citation type="submission" date="2021-03" db="EMBL/GenBank/DDBJ databases">
        <authorList>
            <person name="Peeters C."/>
        </authorList>
    </citation>
    <scope>NUCLEOTIDE SEQUENCE</scope>
    <source>
        <strain evidence="8">LMG 31506</strain>
    </source>
</reference>
<dbReference type="InterPro" id="IPR007895">
    <property type="entry name" value="MASE1"/>
</dbReference>
<dbReference type="Pfam" id="PF05231">
    <property type="entry name" value="MASE1"/>
    <property type="match status" value="1"/>
</dbReference>
<evidence type="ECO:0000256" key="5">
    <source>
        <dbReference type="ARBA" id="ARBA00023136"/>
    </source>
</evidence>
<keyword evidence="9" id="KW-1185">Reference proteome</keyword>
<evidence type="ECO:0000256" key="2">
    <source>
        <dbReference type="ARBA" id="ARBA00022475"/>
    </source>
</evidence>
<feature type="transmembrane region" description="Helical" evidence="6">
    <location>
        <begin position="126"/>
        <end position="148"/>
    </location>
</feature>
<evidence type="ECO:0000313" key="8">
    <source>
        <dbReference type="EMBL" id="CAG2127349.1"/>
    </source>
</evidence>
<feature type="transmembrane region" description="Helical" evidence="6">
    <location>
        <begin position="232"/>
        <end position="251"/>
    </location>
</feature>
<evidence type="ECO:0000256" key="6">
    <source>
        <dbReference type="SAM" id="Phobius"/>
    </source>
</evidence>
<dbReference type="Gene3D" id="3.30.450.20">
    <property type="entry name" value="PAS domain"/>
    <property type="match status" value="1"/>
</dbReference>
<feature type="transmembrane region" description="Helical" evidence="6">
    <location>
        <begin position="263"/>
        <end position="281"/>
    </location>
</feature>
<accession>A0A916IQX0</accession>
<evidence type="ECO:0000256" key="1">
    <source>
        <dbReference type="ARBA" id="ARBA00004651"/>
    </source>
</evidence>
<sequence length="479" mass="51654">MQTGRRLVQCLLWSTHRRKSHYLAKYGIFMPGRPGPSQAALNARSTIVNPIARGAALLLWAALYFGSGYVSHKINGPFATTGYIWLPAGVTVAAFMLAPARRWLALGMAFFAAQMLLGAVEGRDAWRMVLFSLDEIGFAAVAVALVRLTRLTRFSLEGLAFVRALLIAGLVCSVASAAFGAGWYTIVTGAPFWPVARVWAASDLVGVLIMTPVLAGWSHFRAKRSGSISRSDFLFGLGAFGALLVTALLIFDGIGLPPLPSGLSFALTYIPLFFVTVVTLLWGARAGSASVALLACFVLINTSQGDGPFVETALHRGRSLLEAQLYLAVAALLTLLINTLKTSREQLHEQSATRQNDVELALAASAQLIYCLDPHHGTIRWSGNLERALGVSEADFSDLDKVLARVHPEDRALVRGRWLRESDGESRDDLRFRLQLPAGTTTTLVDMSGPLLDGDESVAVIAGAWRVVRPVQAESRIAA</sequence>
<dbReference type="InterPro" id="IPR035965">
    <property type="entry name" value="PAS-like_dom_sf"/>
</dbReference>
<evidence type="ECO:0000259" key="7">
    <source>
        <dbReference type="PROSITE" id="PS50112"/>
    </source>
</evidence>
<keyword evidence="4 6" id="KW-1133">Transmembrane helix</keyword>
<feature type="transmembrane region" description="Helical" evidence="6">
    <location>
        <begin position="51"/>
        <end position="70"/>
    </location>
</feature>
<protein>
    <recommendedName>
        <fullName evidence="7">PAS domain-containing protein</fullName>
    </recommendedName>
</protein>
<keyword evidence="3 6" id="KW-0812">Transmembrane</keyword>
<feature type="transmembrane region" description="Helical" evidence="6">
    <location>
        <begin position="323"/>
        <end position="340"/>
    </location>
</feature>
<dbReference type="Proteomes" id="UP000672934">
    <property type="component" value="Unassembled WGS sequence"/>
</dbReference>
<feature type="transmembrane region" description="Helical" evidence="6">
    <location>
        <begin position="198"/>
        <end position="220"/>
    </location>
</feature>
<feature type="domain" description="PAS" evidence="7">
    <location>
        <begin position="354"/>
        <end position="415"/>
    </location>
</feature>
<proteinExistence type="predicted"/>
<dbReference type="EMBL" id="CAJPUY010000001">
    <property type="protein sequence ID" value="CAG2127349.1"/>
    <property type="molecule type" value="Genomic_DNA"/>
</dbReference>
<dbReference type="InterPro" id="IPR013655">
    <property type="entry name" value="PAS_fold_3"/>
</dbReference>
<feature type="transmembrane region" description="Helical" evidence="6">
    <location>
        <begin position="103"/>
        <end position="120"/>
    </location>
</feature>
<evidence type="ECO:0000256" key="4">
    <source>
        <dbReference type="ARBA" id="ARBA00022989"/>
    </source>
</evidence>
<feature type="transmembrane region" description="Helical" evidence="6">
    <location>
        <begin position="286"/>
        <end position="303"/>
    </location>
</feature>
<gene>
    <name evidence="8" type="ORF">LMG31506_00453</name>
</gene>
<evidence type="ECO:0000256" key="3">
    <source>
        <dbReference type="ARBA" id="ARBA00022692"/>
    </source>
</evidence>
<feature type="transmembrane region" description="Helical" evidence="6">
    <location>
        <begin position="82"/>
        <end position="98"/>
    </location>
</feature>
<dbReference type="PROSITE" id="PS50112">
    <property type="entry name" value="PAS"/>
    <property type="match status" value="1"/>
</dbReference>
<dbReference type="GO" id="GO:0005886">
    <property type="term" value="C:plasma membrane"/>
    <property type="evidence" value="ECO:0007669"/>
    <property type="project" value="UniProtKB-SubCell"/>
</dbReference>
<comment type="caution">
    <text evidence="8">The sequence shown here is derived from an EMBL/GenBank/DDBJ whole genome shotgun (WGS) entry which is preliminary data.</text>
</comment>
<keyword evidence="5 6" id="KW-0472">Membrane</keyword>
<dbReference type="Pfam" id="PF08447">
    <property type="entry name" value="PAS_3"/>
    <property type="match status" value="1"/>
</dbReference>